<keyword evidence="6" id="KW-1133">Transmembrane helix</keyword>
<dbReference type="Pfam" id="PF00235">
    <property type="entry name" value="Profilin"/>
    <property type="match status" value="1"/>
</dbReference>
<evidence type="ECO:0000313" key="7">
    <source>
        <dbReference type="EMBL" id="KAK2982941.1"/>
    </source>
</evidence>
<keyword evidence="6" id="KW-0812">Transmembrane</keyword>
<comment type="caution">
    <text evidence="7">The sequence shown here is derived from an EMBL/GenBank/DDBJ whole genome shotgun (WGS) entry which is preliminary data.</text>
</comment>
<evidence type="ECO:0000256" key="3">
    <source>
        <dbReference type="ARBA" id="ARBA00022490"/>
    </source>
</evidence>
<keyword evidence="6" id="KW-0472">Membrane</keyword>
<feature type="transmembrane region" description="Helical" evidence="6">
    <location>
        <begin position="47"/>
        <end position="67"/>
    </location>
</feature>
<dbReference type="AlphaFoldDB" id="A0AA88RHV2"/>
<dbReference type="InterPro" id="IPR005455">
    <property type="entry name" value="PFN_euk"/>
</dbReference>
<dbReference type="SUPFAM" id="SSF55770">
    <property type="entry name" value="Profilin (actin-binding protein)"/>
    <property type="match status" value="1"/>
</dbReference>
<evidence type="ECO:0000313" key="8">
    <source>
        <dbReference type="Proteomes" id="UP001187471"/>
    </source>
</evidence>
<sequence length="230" mass="25989">MSWQTYVDEHLMCDIEGNVLTSAAIIGHDGTVWAQSTSFPQVRLTHLLFRFISFYNSLGLLLVLILNRRDIFIEIDLMGFEDKKNLQVRNAASLTWMVPVCSFGLKRKNLGWLANLFLNGVTYDSLDYALLFVVQGGNFLNPTFRRKAKDLDIELLADLFGKRFCVVLMMASSMESHLENQGSCKVVFDLEGGSTLSGGDHWRRKLVTGASCAKRRRILKTLVPLGVEMF</sequence>
<evidence type="ECO:0000256" key="2">
    <source>
        <dbReference type="ARBA" id="ARBA00010058"/>
    </source>
</evidence>
<protein>
    <recommendedName>
        <fullName evidence="9">Profilin</fullName>
    </recommendedName>
</protein>
<dbReference type="Proteomes" id="UP001187471">
    <property type="component" value="Unassembled WGS sequence"/>
</dbReference>
<dbReference type="PRINTS" id="PR00392">
    <property type="entry name" value="PROFILIN"/>
</dbReference>
<dbReference type="GO" id="GO:0003779">
    <property type="term" value="F:actin binding"/>
    <property type="evidence" value="ECO:0007669"/>
    <property type="project" value="UniProtKB-KW"/>
</dbReference>
<keyword evidence="8" id="KW-1185">Reference proteome</keyword>
<dbReference type="PROSITE" id="PS00414">
    <property type="entry name" value="PROFILIN"/>
    <property type="match status" value="1"/>
</dbReference>
<comment type="similarity">
    <text evidence="2">Belongs to the profilin family.</text>
</comment>
<evidence type="ECO:0000256" key="4">
    <source>
        <dbReference type="ARBA" id="ARBA00023203"/>
    </source>
</evidence>
<reference evidence="7" key="1">
    <citation type="submission" date="2022-12" db="EMBL/GenBank/DDBJ databases">
        <title>Draft genome assemblies for two species of Escallonia (Escalloniales).</title>
        <authorList>
            <person name="Chanderbali A."/>
            <person name="Dervinis C."/>
            <person name="Anghel I."/>
            <person name="Soltis D."/>
            <person name="Soltis P."/>
            <person name="Zapata F."/>
        </authorList>
    </citation>
    <scope>NUCLEOTIDE SEQUENCE</scope>
    <source>
        <strain evidence="7">UCBG92.1500</strain>
        <tissue evidence="7">Leaf</tissue>
    </source>
</reference>
<dbReference type="PRINTS" id="PR01640">
    <property type="entry name" value="PROFILINPLNT"/>
</dbReference>
<dbReference type="InterPro" id="IPR027310">
    <property type="entry name" value="Profilin_CS"/>
</dbReference>
<keyword evidence="3" id="KW-0963">Cytoplasm</keyword>
<evidence type="ECO:0000256" key="6">
    <source>
        <dbReference type="SAM" id="Phobius"/>
    </source>
</evidence>
<gene>
    <name evidence="7" type="ORF">RJ640_006355</name>
</gene>
<accession>A0AA88RHV2</accession>
<name>A0AA88RHV2_9ASTE</name>
<keyword evidence="4" id="KW-0009">Actin-binding</keyword>
<proteinExistence type="inferred from homology"/>
<dbReference type="Gene3D" id="3.30.450.30">
    <property type="entry name" value="Dynein light chain 2a, cytoplasmic"/>
    <property type="match status" value="1"/>
</dbReference>
<dbReference type="InterPro" id="IPR036140">
    <property type="entry name" value="PFN_sf"/>
</dbReference>
<dbReference type="EMBL" id="JAVXUO010001376">
    <property type="protein sequence ID" value="KAK2982941.1"/>
    <property type="molecule type" value="Genomic_DNA"/>
</dbReference>
<evidence type="ECO:0000256" key="1">
    <source>
        <dbReference type="ARBA" id="ARBA00004245"/>
    </source>
</evidence>
<dbReference type="InterPro" id="IPR048278">
    <property type="entry name" value="PFN"/>
</dbReference>
<evidence type="ECO:0000256" key="5">
    <source>
        <dbReference type="ARBA" id="ARBA00023212"/>
    </source>
</evidence>
<evidence type="ECO:0008006" key="9">
    <source>
        <dbReference type="Google" id="ProtNLM"/>
    </source>
</evidence>
<keyword evidence="5" id="KW-0206">Cytoskeleton</keyword>
<dbReference type="GO" id="GO:0005856">
    <property type="term" value="C:cytoskeleton"/>
    <property type="evidence" value="ECO:0007669"/>
    <property type="project" value="UniProtKB-SubCell"/>
</dbReference>
<comment type="subcellular location">
    <subcellularLocation>
        <location evidence="1">Cytoplasm</location>
        <location evidence="1">Cytoskeleton</location>
    </subcellularLocation>
</comment>
<organism evidence="7 8">
    <name type="scientific">Escallonia rubra</name>
    <dbReference type="NCBI Taxonomy" id="112253"/>
    <lineage>
        <taxon>Eukaryota</taxon>
        <taxon>Viridiplantae</taxon>
        <taxon>Streptophyta</taxon>
        <taxon>Embryophyta</taxon>
        <taxon>Tracheophyta</taxon>
        <taxon>Spermatophyta</taxon>
        <taxon>Magnoliopsida</taxon>
        <taxon>eudicotyledons</taxon>
        <taxon>Gunneridae</taxon>
        <taxon>Pentapetalae</taxon>
        <taxon>asterids</taxon>
        <taxon>campanulids</taxon>
        <taxon>Escalloniales</taxon>
        <taxon>Escalloniaceae</taxon>
        <taxon>Escallonia</taxon>
    </lineage>
</organism>